<evidence type="ECO:0000313" key="3">
    <source>
        <dbReference type="EMBL" id="SMF83384.1"/>
    </source>
</evidence>
<accession>A0A1X7HC06</accession>
<dbReference type="InterPro" id="IPR002104">
    <property type="entry name" value="Integrase_catalytic"/>
</dbReference>
<keyword evidence="1" id="KW-0233">DNA recombination</keyword>
<organism evidence="3 4">
    <name type="scientific">Azospirillum oryzae</name>
    <dbReference type="NCBI Taxonomy" id="286727"/>
    <lineage>
        <taxon>Bacteria</taxon>
        <taxon>Pseudomonadati</taxon>
        <taxon>Pseudomonadota</taxon>
        <taxon>Alphaproteobacteria</taxon>
        <taxon>Rhodospirillales</taxon>
        <taxon>Azospirillaceae</taxon>
        <taxon>Azospirillum</taxon>
    </lineage>
</organism>
<dbReference type="RefSeq" id="WP_085090271.1">
    <property type="nucleotide sequence ID" value="NZ_FXAK01000007.1"/>
</dbReference>
<gene>
    <name evidence="3" type="ORF">SAMN02982917_5526</name>
</gene>
<evidence type="ECO:0000313" key="4">
    <source>
        <dbReference type="Proteomes" id="UP000192936"/>
    </source>
</evidence>
<dbReference type="AlphaFoldDB" id="A0A1X7HC06"/>
<name>A0A1X7HC06_9PROT</name>
<sequence length="375" mass="42462">MTGGAKPTKPKGINSVRRTLADGTVRFYHYDRATNQKLEGEPGTAEFEASLRRARRAGRPRRAKAKKPESAWKVIGHAYQQSPEYLVLVPKTRRDRDRMIGEIIDRFEFQTLTDLSRRRVREDFYRWRDELAATPAKADKITGLMSLLLQFAYDRGMVDVNHASRIKRLTSHGSRKDIILTSEQEAALLAAAPPHLARAIRFALLTAVRQRDMCSIRRDQYRDGWLHIIPTKTRKTTGAQVWIPVFALPPLQELMEELLALPDCGGALLPWDGERGYRALEPGNVDYQWRKLRDKVLGEDVDLHWHDLRGTAITRLYEAGCTDAEVSSISGHAGRSETSLRDYQARTRKLALGAFGKLARSAAEPGDRNVVALVR</sequence>
<dbReference type="EMBL" id="FXAK01000007">
    <property type="protein sequence ID" value="SMF83384.1"/>
    <property type="molecule type" value="Genomic_DNA"/>
</dbReference>
<dbReference type="GO" id="GO:0015074">
    <property type="term" value="P:DNA integration"/>
    <property type="evidence" value="ECO:0007669"/>
    <property type="project" value="InterPro"/>
</dbReference>
<reference evidence="3 4" key="1">
    <citation type="submission" date="2017-04" db="EMBL/GenBank/DDBJ databases">
        <authorList>
            <person name="Afonso C.L."/>
            <person name="Miller P.J."/>
            <person name="Scott M.A."/>
            <person name="Spackman E."/>
            <person name="Goraichik I."/>
            <person name="Dimitrov K.M."/>
            <person name="Suarez D.L."/>
            <person name="Swayne D.E."/>
        </authorList>
    </citation>
    <scope>NUCLEOTIDE SEQUENCE [LARGE SCALE GENOMIC DNA]</scope>
    <source>
        <strain evidence="3 4">A2P</strain>
    </source>
</reference>
<dbReference type="GO" id="GO:0006310">
    <property type="term" value="P:DNA recombination"/>
    <property type="evidence" value="ECO:0007669"/>
    <property type="project" value="UniProtKB-KW"/>
</dbReference>
<evidence type="ECO:0000259" key="2">
    <source>
        <dbReference type="PROSITE" id="PS51898"/>
    </source>
</evidence>
<dbReference type="OrthoDB" id="7873969at2"/>
<dbReference type="GO" id="GO:0003677">
    <property type="term" value="F:DNA binding"/>
    <property type="evidence" value="ECO:0007669"/>
    <property type="project" value="InterPro"/>
</dbReference>
<dbReference type="STRING" id="286727.SAMN02982917_5526"/>
<protein>
    <submittedName>
        <fullName evidence="3">Phage integrase family protein</fullName>
    </submittedName>
</protein>
<feature type="domain" description="Tyr recombinase" evidence="2">
    <location>
        <begin position="175"/>
        <end position="357"/>
    </location>
</feature>
<dbReference type="SUPFAM" id="SSF56349">
    <property type="entry name" value="DNA breaking-rejoining enzymes"/>
    <property type="match status" value="1"/>
</dbReference>
<dbReference type="Proteomes" id="UP000192936">
    <property type="component" value="Unassembled WGS sequence"/>
</dbReference>
<dbReference type="Gene3D" id="1.10.443.10">
    <property type="entry name" value="Intergrase catalytic core"/>
    <property type="match status" value="1"/>
</dbReference>
<evidence type="ECO:0000256" key="1">
    <source>
        <dbReference type="ARBA" id="ARBA00023172"/>
    </source>
</evidence>
<dbReference type="InterPro" id="IPR011010">
    <property type="entry name" value="DNA_brk_join_enz"/>
</dbReference>
<dbReference type="InterPro" id="IPR013762">
    <property type="entry name" value="Integrase-like_cat_sf"/>
</dbReference>
<dbReference type="PROSITE" id="PS51898">
    <property type="entry name" value="TYR_RECOMBINASE"/>
    <property type="match status" value="1"/>
</dbReference>
<proteinExistence type="predicted"/>
<dbReference type="Pfam" id="PF00589">
    <property type="entry name" value="Phage_integrase"/>
    <property type="match status" value="1"/>
</dbReference>